<dbReference type="InterPro" id="IPR035706">
    <property type="entry name" value="AAA_9"/>
</dbReference>
<evidence type="ECO:0000256" key="1">
    <source>
        <dbReference type="ARBA" id="ARBA00004430"/>
    </source>
</evidence>
<keyword evidence="4" id="KW-0677">Repeat</keyword>
<dbReference type="GO" id="GO:0007018">
    <property type="term" value="P:microtubule-based movement"/>
    <property type="evidence" value="ECO:0007669"/>
    <property type="project" value="InterPro"/>
</dbReference>
<keyword evidence="12" id="KW-0966">Cell projection</keyword>
<evidence type="ECO:0000256" key="2">
    <source>
        <dbReference type="ARBA" id="ARBA00022490"/>
    </source>
</evidence>
<keyword evidence="9" id="KW-0969">Cilium</keyword>
<dbReference type="FunFam" id="1.10.8.1220:FF:000001">
    <property type="entry name" value="Dynein axonemal heavy chain 5"/>
    <property type="match status" value="1"/>
</dbReference>
<comment type="subcellular location">
    <subcellularLocation>
        <location evidence="1">Cytoplasm</location>
        <location evidence="1">Cytoskeleton</location>
        <location evidence="1">Cilium axoneme</location>
    </subcellularLocation>
</comment>
<dbReference type="PANTHER" id="PTHR22878:SF70">
    <property type="entry name" value="DYNEIN HEAVY CHAIN 2, AXONEMAL"/>
    <property type="match status" value="1"/>
</dbReference>
<dbReference type="GO" id="GO:0045505">
    <property type="term" value="F:dynein intermediate chain binding"/>
    <property type="evidence" value="ECO:0007669"/>
    <property type="project" value="InterPro"/>
</dbReference>
<evidence type="ECO:0000256" key="6">
    <source>
        <dbReference type="ARBA" id="ARBA00022840"/>
    </source>
</evidence>
<dbReference type="Gene3D" id="6.10.140.1060">
    <property type="match status" value="1"/>
</dbReference>
<keyword evidence="10" id="KW-0505">Motor protein</keyword>
<evidence type="ECO:0000256" key="9">
    <source>
        <dbReference type="ARBA" id="ARBA00023069"/>
    </source>
</evidence>
<sequence length="572" mass="65234">MMEKLNAKRADLKKVVDELEALNQKLNSLRQEQDNLTAEVDLCQKKLERAETLITSLGGEKTRWTQNAIDLAADYVNLTGDVIVASGLIAYLGAFTPDFREGAVSSWASESLERQIPGSEKFSLERCLGEPVKVRAWVVAGLPNDSFSIENGIIMDKALFWSITFEEFASLEWVPSFRNPMVSMMVNTSWKHFYETVVMTVPDWSYVKWKKWFACCWTATVPRWPLCIDPQGQANRWIKKMGQPLQIVVAKFTDSDYLKRLEGCIQFGNPMLIENMLEDTDPAVEPVLLRQTFKKGNALMIKLGETTMEWQKDFKFYLTTKLRNPHYLPEVAVKVTLLNFMITQVGLQDQLLNIVVEKERPDLAEEKARLVVEGAENKEQLEITENKILDVLSSSQGNILEDEKAVQILSASKQLSNEIAEKQQTAETTEKQIDEARLQYVPVAFQTAILFFCIADLANIDPMYQYSLPFFIGLFKAAIAKSEKTDDIVRSPGKIRYLSVKRIVILNDFFMEMLYKNICRSLFEKHKLLFSFLLTMRLRITTGKVSMSDYRFLLTGGTAMEEGLGKGIGFRV</sequence>
<dbReference type="Pfam" id="PF12781">
    <property type="entry name" value="AAA_9"/>
    <property type="match status" value="1"/>
</dbReference>
<keyword evidence="3" id="KW-0493">Microtubule</keyword>
<proteinExistence type="predicted"/>
<dbReference type="AlphaFoldDB" id="A0A812P8U3"/>
<keyword evidence="17" id="KW-1185">Reference proteome</keyword>
<evidence type="ECO:0000256" key="5">
    <source>
        <dbReference type="ARBA" id="ARBA00022741"/>
    </source>
</evidence>
<dbReference type="GO" id="GO:0005524">
    <property type="term" value="F:ATP binding"/>
    <property type="evidence" value="ECO:0007669"/>
    <property type="project" value="UniProtKB-KW"/>
</dbReference>
<dbReference type="InterPro" id="IPR024743">
    <property type="entry name" value="Dynein_HC_stalk"/>
</dbReference>
<dbReference type="Gene3D" id="1.20.920.20">
    <property type="match status" value="1"/>
</dbReference>
<dbReference type="EMBL" id="CAJNDS010002156">
    <property type="protein sequence ID" value="CAE7354729.1"/>
    <property type="molecule type" value="Genomic_DNA"/>
</dbReference>
<keyword evidence="7" id="KW-0243">Dynein</keyword>
<dbReference type="FunFam" id="3.40.50.300:FF:000049">
    <property type="entry name" value="Dynein, axonemal, heavy chain 5"/>
    <property type="match status" value="1"/>
</dbReference>
<evidence type="ECO:0000256" key="3">
    <source>
        <dbReference type="ARBA" id="ARBA00022701"/>
    </source>
</evidence>
<keyword evidence="5" id="KW-0547">Nucleotide-binding</keyword>
<dbReference type="GO" id="GO:0051959">
    <property type="term" value="F:dynein light intermediate chain binding"/>
    <property type="evidence" value="ECO:0007669"/>
    <property type="project" value="InterPro"/>
</dbReference>
<evidence type="ECO:0000256" key="13">
    <source>
        <dbReference type="SAM" id="Coils"/>
    </source>
</evidence>
<feature type="domain" description="Dynein heavy chain coiled coil stalk" evidence="14">
    <location>
        <begin position="3"/>
        <end position="102"/>
    </location>
</feature>
<feature type="coiled-coil region" evidence="13">
    <location>
        <begin position="2"/>
        <end position="53"/>
    </location>
</feature>
<evidence type="ECO:0000256" key="11">
    <source>
        <dbReference type="ARBA" id="ARBA00023212"/>
    </source>
</evidence>
<evidence type="ECO:0000313" key="17">
    <source>
        <dbReference type="Proteomes" id="UP000604046"/>
    </source>
</evidence>
<keyword evidence="6" id="KW-0067">ATP-binding</keyword>
<dbReference type="Proteomes" id="UP000604046">
    <property type="component" value="Unassembled WGS sequence"/>
</dbReference>
<evidence type="ECO:0000259" key="15">
    <source>
        <dbReference type="Pfam" id="PF12781"/>
    </source>
</evidence>
<keyword evidence="11" id="KW-0206">Cytoskeleton</keyword>
<dbReference type="Gene3D" id="3.40.50.300">
    <property type="entry name" value="P-loop containing nucleotide triphosphate hydrolases"/>
    <property type="match status" value="1"/>
</dbReference>
<evidence type="ECO:0000313" key="16">
    <source>
        <dbReference type="EMBL" id="CAE7354729.1"/>
    </source>
</evidence>
<feature type="coiled-coil region" evidence="13">
    <location>
        <begin position="412"/>
        <end position="439"/>
    </location>
</feature>
<evidence type="ECO:0000256" key="10">
    <source>
        <dbReference type="ARBA" id="ARBA00023175"/>
    </source>
</evidence>
<comment type="caution">
    <text evidence="16">The sequence shown here is derived from an EMBL/GenBank/DDBJ whole genome shotgun (WGS) entry which is preliminary data.</text>
</comment>
<accession>A0A812P8U3</accession>
<gene>
    <name evidence="16" type="primary">Dnah1</name>
    <name evidence="16" type="ORF">SNAT2548_LOCUS18809</name>
</gene>
<keyword evidence="2" id="KW-0963">Cytoplasm</keyword>
<dbReference type="PANTHER" id="PTHR22878">
    <property type="entry name" value="DYNEIN HEAVY CHAIN 6, AXONEMAL-LIKE-RELATED"/>
    <property type="match status" value="1"/>
</dbReference>
<reference evidence="16" key="1">
    <citation type="submission" date="2021-02" db="EMBL/GenBank/DDBJ databases">
        <authorList>
            <person name="Dougan E. K."/>
            <person name="Rhodes N."/>
            <person name="Thang M."/>
            <person name="Chan C."/>
        </authorList>
    </citation>
    <scope>NUCLEOTIDE SEQUENCE</scope>
</reference>
<feature type="domain" description="Dynein heavy chain ATP-binding dynein motor region" evidence="15">
    <location>
        <begin position="222"/>
        <end position="419"/>
    </location>
</feature>
<dbReference type="InterPro" id="IPR026983">
    <property type="entry name" value="DHC"/>
</dbReference>
<name>A0A812P8U3_9DINO</name>
<evidence type="ECO:0000256" key="8">
    <source>
        <dbReference type="ARBA" id="ARBA00023054"/>
    </source>
</evidence>
<evidence type="ECO:0000256" key="12">
    <source>
        <dbReference type="ARBA" id="ARBA00023273"/>
    </source>
</evidence>
<dbReference type="OrthoDB" id="5593012at2759"/>
<dbReference type="GO" id="GO:0030286">
    <property type="term" value="C:dynein complex"/>
    <property type="evidence" value="ECO:0007669"/>
    <property type="project" value="UniProtKB-KW"/>
</dbReference>
<keyword evidence="8 13" id="KW-0175">Coiled coil</keyword>
<organism evidence="16 17">
    <name type="scientific">Symbiodinium natans</name>
    <dbReference type="NCBI Taxonomy" id="878477"/>
    <lineage>
        <taxon>Eukaryota</taxon>
        <taxon>Sar</taxon>
        <taxon>Alveolata</taxon>
        <taxon>Dinophyceae</taxon>
        <taxon>Suessiales</taxon>
        <taxon>Symbiodiniaceae</taxon>
        <taxon>Symbiodinium</taxon>
    </lineage>
</organism>
<dbReference type="Gene3D" id="1.10.8.1220">
    <property type="match status" value="1"/>
</dbReference>
<dbReference type="InterPro" id="IPR027417">
    <property type="entry name" value="P-loop_NTPase"/>
</dbReference>
<evidence type="ECO:0000259" key="14">
    <source>
        <dbReference type="Pfam" id="PF12777"/>
    </source>
</evidence>
<dbReference type="GO" id="GO:0005874">
    <property type="term" value="C:microtubule"/>
    <property type="evidence" value="ECO:0007669"/>
    <property type="project" value="UniProtKB-KW"/>
</dbReference>
<dbReference type="Pfam" id="PF12777">
    <property type="entry name" value="MT"/>
    <property type="match status" value="1"/>
</dbReference>
<evidence type="ECO:0000256" key="7">
    <source>
        <dbReference type="ARBA" id="ARBA00023017"/>
    </source>
</evidence>
<protein>
    <submittedName>
        <fullName evidence="16">Dnah1 protein</fullName>
    </submittedName>
</protein>
<dbReference type="GO" id="GO:0005930">
    <property type="term" value="C:axoneme"/>
    <property type="evidence" value="ECO:0007669"/>
    <property type="project" value="UniProtKB-SubCell"/>
</dbReference>
<evidence type="ECO:0000256" key="4">
    <source>
        <dbReference type="ARBA" id="ARBA00022737"/>
    </source>
</evidence>